<comment type="caution">
    <text evidence="1">The sequence shown here is derived from an EMBL/GenBank/DDBJ whole genome shotgun (WGS) entry which is preliminary data.</text>
</comment>
<name>A0A7J2U4E8_9CREN</name>
<protein>
    <submittedName>
        <fullName evidence="1">Uncharacterized protein</fullName>
    </submittedName>
</protein>
<reference evidence="1" key="1">
    <citation type="journal article" date="2020" name="mSystems">
        <title>Genome- and Community-Level Interaction Insights into Carbon Utilization and Element Cycling Functions of Hydrothermarchaeota in Hydrothermal Sediment.</title>
        <authorList>
            <person name="Zhou Z."/>
            <person name="Liu Y."/>
            <person name="Xu W."/>
            <person name="Pan J."/>
            <person name="Luo Z.H."/>
            <person name="Li M."/>
        </authorList>
    </citation>
    <scope>NUCLEOTIDE SEQUENCE [LARGE SCALE GENOMIC DNA]</scope>
    <source>
        <strain evidence="1">SpSt-125</strain>
    </source>
</reference>
<evidence type="ECO:0000313" key="1">
    <source>
        <dbReference type="EMBL" id="HEM67654.1"/>
    </source>
</evidence>
<dbReference type="AlphaFoldDB" id="A0A7J2U4E8"/>
<sequence length="79" mass="8925">MKHVSSSCKDLYQCLKEAYSVNLDVNDKLAEILIAIEHGYVSPEELVMQIKELVPDLYKLVMCVLQVVRILNDVSSISV</sequence>
<proteinExistence type="predicted"/>
<accession>A0A7J2U4E8</accession>
<gene>
    <name evidence="1" type="ORF">ENO26_08880</name>
</gene>
<dbReference type="EMBL" id="DSEU01000060">
    <property type="protein sequence ID" value="HEM67654.1"/>
    <property type="molecule type" value="Genomic_DNA"/>
</dbReference>
<organism evidence="1">
    <name type="scientific">Ignisphaera aggregans</name>
    <dbReference type="NCBI Taxonomy" id="334771"/>
    <lineage>
        <taxon>Archaea</taxon>
        <taxon>Thermoproteota</taxon>
        <taxon>Thermoprotei</taxon>
        <taxon>Desulfurococcales</taxon>
        <taxon>Desulfurococcaceae</taxon>
        <taxon>Ignisphaera</taxon>
    </lineage>
</organism>